<evidence type="ECO:0000256" key="1">
    <source>
        <dbReference type="ARBA" id="ARBA00006525"/>
    </source>
</evidence>
<dbReference type="SUPFAM" id="SSF102405">
    <property type="entry name" value="MCP/YpsA-like"/>
    <property type="match status" value="1"/>
</dbReference>
<protein>
    <submittedName>
        <fullName evidence="3">SMF family protein</fullName>
    </submittedName>
</protein>
<dbReference type="PANTHER" id="PTHR43022">
    <property type="entry name" value="PROTEIN SMF"/>
    <property type="match status" value="1"/>
</dbReference>
<dbReference type="AlphaFoldDB" id="F6B5Z7"/>
<evidence type="ECO:0000313" key="3">
    <source>
        <dbReference type="EMBL" id="AEF94316.1"/>
    </source>
</evidence>
<dbReference type="RefSeq" id="WP_013810201.1">
    <property type="nucleotide sequence ID" value="NC_015565.1"/>
</dbReference>
<name>F6B5Z7_DESCC</name>
<dbReference type="InterPro" id="IPR003488">
    <property type="entry name" value="DprA"/>
</dbReference>
<evidence type="ECO:0000259" key="2">
    <source>
        <dbReference type="Pfam" id="PF02481"/>
    </source>
</evidence>
<evidence type="ECO:0000313" key="4">
    <source>
        <dbReference type="Proteomes" id="UP000009226"/>
    </source>
</evidence>
<proteinExistence type="inferred from homology"/>
<dbReference type="Pfam" id="PF02481">
    <property type="entry name" value="DNA_processg_A"/>
    <property type="match status" value="1"/>
</dbReference>
<dbReference type="EMBL" id="CP002736">
    <property type="protein sequence ID" value="AEF94316.1"/>
    <property type="molecule type" value="Genomic_DNA"/>
</dbReference>
<dbReference type="Proteomes" id="UP000009226">
    <property type="component" value="Chromosome"/>
</dbReference>
<dbReference type="KEGG" id="dca:Desca_1461"/>
<dbReference type="eggNOG" id="COG0758">
    <property type="taxonomic scope" value="Bacteria"/>
</dbReference>
<keyword evidence="4" id="KW-1185">Reference proteome</keyword>
<gene>
    <name evidence="3" type="ordered locus">Desca_1461</name>
</gene>
<feature type="domain" description="Smf/DprA SLOG" evidence="2">
    <location>
        <begin position="2"/>
        <end position="172"/>
    </location>
</feature>
<dbReference type="GO" id="GO:0009294">
    <property type="term" value="P:DNA-mediated transformation"/>
    <property type="evidence" value="ECO:0007669"/>
    <property type="project" value="InterPro"/>
</dbReference>
<sequence length="191" mass="20734">MILHYRGKFPADKEIIAIIGPRGPSNNCSAEIIQHQRDCAMAYELARQAAKKGIVILSGLASGIDTAAHLGCLDEGGLTVAVVPFGLSAPVYPPENEKLAKDIINYGGCLVSQFAPEQPAVKWTFVARDKTQAMLSDKVLVVGTFPPNGVITGGTKYCARWARKLGKPLFHYRQIGNSFVVLRDKEVLIQK</sequence>
<accession>F6B5Z7</accession>
<dbReference type="InterPro" id="IPR057666">
    <property type="entry name" value="DrpA_SLOG"/>
</dbReference>
<comment type="similarity">
    <text evidence="1">Belongs to the DprA/Smf family.</text>
</comment>
<dbReference type="PANTHER" id="PTHR43022:SF1">
    <property type="entry name" value="PROTEIN SMF"/>
    <property type="match status" value="1"/>
</dbReference>
<reference evidence="3" key="1">
    <citation type="submission" date="2011-05" db="EMBL/GenBank/DDBJ databases">
        <title>Complete sequence of Desulfotomaculum carboxydivorans CO-1-SRB.</title>
        <authorList>
            <consortium name="US DOE Joint Genome Institute"/>
            <person name="Lucas S."/>
            <person name="Han J."/>
            <person name="Lapidus A."/>
            <person name="Cheng J.-F."/>
            <person name="Goodwin L."/>
            <person name="Pitluck S."/>
            <person name="Peters L."/>
            <person name="Mikhailova N."/>
            <person name="Lu M."/>
            <person name="Han C."/>
            <person name="Tapia R."/>
            <person name="Land M."/>
            <person name="Hauser L."/>
            <person name="Kyrpides N."/>
            <person name="Ivanova N."/>
            <person name="Pagani I."/>
            <person name="Stams A."/>
            <person name="Plugge C."/>
            <person name="Muyzer G."/>
            <person name="Kuever J."/>
            <person name="Parshina S."/>
            <person name="Ivanova A."/>
            <person name="Nazina T."/>
            <person name="Woyke T."/>
        </authorList>
    </citation>
    <scope>NUCLEOTIDE SEQUENCE [LARGE SCALE GENOMIC DNA]</scope>
    <source>
        <strain evidence="3">CO-1-SRB</strain>
    </source>
</reference>
<dbReference type="STRING" id="868595.Desca_1461"/>
<dbReference type="HOGENOM" id="CLU_1419429_0_0_9"/>
<organism evidence="3 4">
    <name type="scientific">Desulfotomaculum nigrificans (strain DSM 14880 / VKM B-2319 / CO-1-SRB)</name>
    <name type="common">Desulfotomaculum carboxydivorans</name>
    <dbReference type="NCBI Taxonomy" id="868595"/>
    <lineage>
        <taxon>Bacteria</taxon>
        <taxon>Bacillati</taxon>
        <taxon>Bacillota</taxon>
        <taxon>Clostridia</taxon>
        <taxon>Eubacteriales</taxon>
        <taxon>Desulfotomaculaceae</taxon>
        <taxon>Desulfotomaculum</taxon>
    </lineage>
</organism>
<dbReference type="Gene3D" id="3.40.50.450">
    <property type="match status" value="1"/>
</dbReference>